<dbReference type="PANTHER" id="PTHR35936:SF25">
    <property type="entry name" value="ABC TRANSPORTER SUBSTRATE-BINDING PROTEIN"/>
    <property type="match status" value="1"/>
</dbReference>
<dbReference type="AlphaFoldDB" id="A0A2Z4PTL2"/>
<dbReference type="OrthoDB" id="6107391at2"/>
<reference evidence="5 6" key="1">
    <citation type="submission" date="2016-06" db="EMBL/GenBank/DDBJ databases">
        <title>The sequenced genome of the ice-adhering bacterium Marinomonas primoryensis, from Antarctica.</title>
        <authorList>
            <person name="Graham L."/>
            <person name="Vance T.D.R."/>
            <person name="Davies P.L."/>
        </authorList>
    </citation>
    <scope>NUCLEOTIDE SEQUENCE [LARGE SCALE GENOMIC DNA]</scope>
    <source>
        <strain evidence="5 6">AceL</strain>
    </source>
</reference>
<dbReference type="Gene3D" id="3.40.190.10">
    <property type="entry name" value="Periplasmic binding protein-like II"/>
    <property type="match status" value="2"/>
</dbReference>
<dbReference type="SMART" id="SM00062">
    <property type="entry name" value="PBPb"/>
    <property type="match status" value="1"/>
</dbReference>
<organism evidence="5 6">
    <name type="scientific">Marinomonas primoryensis</name>
    <dbReference type="NCBI Taxonomy" id="178399"/>
    <lineage>
        <taxon>Bacteria</taxon>
        <taxon>Pseudomonadati</taxon>
        <taxon>Pseudomonadota</taxon>
        <taxon>Gammaproteobacteria</taxon>
        <taxon>Oceanospirillales</taxon>
        <taxon>Oceanospirillaceae</taxon>
        <taxon>Marinomonas</taxon>
    </lineage>
</organism>
<comment type="similarity">
    <text evidence="1">Belongs to the bacterial solute-binding protein 3 family.</text>
</comment>
<feature type="chain" id="PRO_5016284328" evidence="3">
    <location>
        <begin position="22"/>
        <end position="245"/>
    </location>
</feature>
<feature type="domain" description="Solute-binding protein family 3/N-terminal" evidence="4">
    <location>
        <begin position="23"/>
        <end position="242"/>
    </location>
</feature>
<name>A0A2Z4PTL2_9GAMM</name>
<sequence>MKRLTKFLSALAIALPITIQAQTVELTTMNWPPFYGEGLEKGGFITAIVNEAFTQSGYDSTIEFTAWQTALSSVKSGDKDAIVGGYYSNERAQEYFYSIPIYTVLAGLIKKPDFPLTNYSSFESIDQYSIAKLKGSVIGESFDNFTFSNLKEYQEVSDAIKALDSGEVQLYADSLAVAKEAAKAQGIDASQLQILIPPLEENDLYVLISKSIPNAEILRDAFNKGLMEIQMSGRYNEILTEFNQQ</sequence>
<dbReference type="EMBL" id="CP016181">
    <property type="protein sequence ID" value="AWY00922.1"/>
    <property type="molecule type" value="Genomic_DNA"/>
</dbReference>
<keyword evidence="2 3" id="KW-0732">Signal</keyword>
<dbReference type="PANTHER" id="PTHR35936">
    <property type="entry name" value="MEMBRANE-BOUND LYTIC MUREIN TRANSGLYCOSYLASE F"/>
    <property type="match status" value="1"/>
</dbReference>
<dbReference type="Proteomes" id="UP000249898">
    <property type="component" value="Chromosome"/>
</dbReference>
<dbReference type="InterPro" id="IPR001638">
    <property type="entry name" value="Solute-binding_3/MltF_N"/>
</dbReference>
<gene>
    <name evidence="5" type="ORF">A8139_13740</name>
</gene>
<evidence type="ECO:0000256" key="1">
    <source>
        <dbReference type="ARBA" id="ARBA00010333"/>
    </source>
</evidence>
<evidence type="ECO:0000313" key="5">
    <source>
        <dbReference type="EMBL" id="AWY00922.1"/>
    </source>
</evidence>
<dbReference type="Pfam" id="PF00497">
    <property type="entry name" value="SBP_bac_3"/>
    <property type="match status" value="1"/>
</dbReference>
<evidence type="ECO:0000256" key="2">
    <source>
        <dbReference type="ARBA" id="ARBA00022729"/>
    </source>
</evidence>
<feature type="signal peptide" evidence="3">
    <location>
        <begin position="1"/>
        <end position="21"/>
    </location>
</feature>
<dbReference type="RefSeq" id="WP_112138972.1">
    <property type="nucleotide sequence ID" value="NZ_CP016181.1"/>
</dbReference>
<dbReference type="SUPFAM" id="SSF53850">
    <property type="entry name" value="Periplasmic binding protein-like II"/>
    <property type="match status" value="1"/>
</dbReference>
<accession>A0A2Z4PTL2</accession>
<evidence type="ECO:0000259" key="4">
    <source>
        <dbReference type="SMART" id="SM00062"/>
    </source>
</evidence>
<proteinExistence type="inferred from homology"/>
<protein>
    <submittedName>
        <fullName evidence="5">ABC transporter substrate-binding protein</fullName>
    </submittedName>
</protein>
<evidence type="ECO:0000256" key="3">
    <source>
        <dbReference type="SAM" id="SignalP"/>
    </source>
</evidence>
<evidence type="ECO:0000313" key="6">
    <source>
        <dbReference type="Proteomes" id="UP000249898"/>
    </source>
</evidence>